<proteinExistence type="predicted"/>
<dbReference type="GO" id="GO:0016779">
    <property type="term" value="F:nucleotidyltransferase activity"/>
    <property type="evidence" value="ECO:0007669"/>
    <property type="project" value="InterPro"/>
</dbReference>
<comment type="caution">
    <text evidence="2">The sequence shown here is derived from an EMBL/GenBank/DDBJ whole genome shotgun (WGS) entry which is preliminary data.</text>
</comment>
<gene>
    <name evidence="2" type="ORF">CEE75_12725</name>
</gene>
<dbReference type="Gene3D" id="3.30.460.10">
    <property type="entry name" value="Beta Polymerase, domain 2"/>
    <property type="match status" value="1"/>
</dbReference>
<evidence type="ECO:0000259" key="1">
    <source>
        <dbReference type="Pfam" id="PF01909"/>
    </source>
</evidence>
<dbReference type="SUPFAM" id="SSF81301">
    <property type="entry name" value="Nucleotidyltransferase"/>
    <property type="match status" value="1"/>
</dbReference>
<reference evidence="2 3" key="1">
    <citation type="submission" date="2017-06" db="EMBL/GenBank/DDBJ databases">
        <authorList>
            <person name="Swanenburg J."/>
            <person name="Kort R."/>
        </authorList>
    </citation>
    <scope>NUCLEOTIDE SEQUENCE [LARGE SCALE GENOMIC DNA]</scope>
    <source>
        <strain evidence="2 3">RL05</strain>
    </source>
</reference>
<evidence type="ECO:0000313" key="2">
    <source>
        <dbReference type="EMBL" id="TDN28603.1"/>
    </source>
</evidence>
<dbReference type="RefSeq" id="WP_133476809.1">
    <property type="nucleotide sequence ID" value="NZ_JBBOJD010000149.1"/>
</dbReference>
<dbReference type="AlphaFoldDB" id="A0A4R6CQQ4"/>
<dbReference type="InterPro" id="IPR043519">
    <property type="entry name" value="NT_sf"/>
</dbReference>
<dbReference type="CDD" id="cd05403">
    <property type="entry name" value="NT_KNTase_like"/>
    <property type="match status" value="1"/>
</dbReference>
<dbReference type="Pfam" id="PF01909">
    <property type="entry name" value="NTP_transf_2"/>
    <property type="match status" value="1"/>
</dbReference>
<dbReference type="InterPro" id="IPR002934">
    <property type="entry name" value="Polymerase_NTP_transf_dom"/>
</dbReference>
<sequence>MEKNNEIYRMLIDSLSDCLIDKKGIKRKVLAVFLTGSFARNSATPASDLDLALIVRPSKYDYLTSTKISHQEVIHYKDGSNNELFEALPQALDLAATKIKLIRSGLFVPIQMNHISLRQLDIRIISVPDYYKQLRNMNPNIFDMYHRGPVWINFKNNPNWFDRDQSINLIAKLQSMPTKYKNVLNLPHLLAAILGISSHLKPQSLKMVDTVKSLTSLAISIVRLSYPNCELPKLLSFV</sequence>
<dbReference type="Proteomes" id="UP000295195">
    <property type="component" value="Unassembled WGS sequence"/>
</dbReference>
<accession>A0A4R6CQQ4</accession>
<name>A0A4R6CQQ4_9LACO</name>
<protein>
    <recommendedName>
        <fullName evidence="1">Polymerase nucleotidyl transferase domain-containing protein</fullName>
    </recommendedName>
</protein>
<feature type="domain" description="Polymerase nucleotidyl transferase" evidence="1">
    <location>
        <begin position="28"/>
        <end position="67"/>
    </location>
</feature>
<evidence type="ECO:0000313" key="3">
    <source>
        <dbReference type="Proteomes" id="UP000295195"/>
    </source>
</evidence>
<organism evidence="2 3">
    <name type="scientific">Lactobacillus crispatus</name>
    <dbReference type="NCBI Taxonomy" id="47770"/>
    <lineage>
        <taxon>Bacteria</taxon>
        <taxon>Bacillati</taxon>
        <taxon>Bacillota</taxon>
        <taxon>Bacilli</taxon>
        <taxon>Lactobacillales</taxon>
        <taxon>Lactobacillaceae</taxon>
        <taxon>Lactobacillus</taxon>
    </lineage>
</organism>
<dbReference type="EMBL" id="NKLP01000278">
    <property type="protein sequence ID" value="TDN28603.1"/>
    <property type="molecule type" value="Genomic_DNA"/>
</dbReference>